<dbReference type="Proteomes" id="UP000298652">
    <property type="component" value="Chromosome 2"/>
</dbReference>
<dbReference type="InterPro" id="IPR053781">
    <property type="entry name" value="F-box_AtFBL13-like"/>
</dbReference>
<dbReference type="CDD" id="cd22160">
    <property type="entry name" value="F-box_AtFBL13-like"/>
    <property type="match status" value="1"/>
</dbReference>
<feature type="domain" description="F-box/LRR-repeat protein 15/At3g58940/PEG3-like LRR" evidence="1">
    <location>
        <begin position="113"/>
        <end position="253"/>
    </location>
</feature>
<dbReference type="Gramene" id="TKW30136">
    <property type="protein sequence ID" value="TKW30136"/>
    <property type="gene ID" value="SEVIR_2G015100v2"/>
</dbReference>
<evidence type="ECO:0000259" key="1">
    <source>
        <dbReference type="Pfam" id="PF24758"/>
    </source>
</evidence>
<dbReference type="SUPFAM" id="SSF52047">
    <property type="entry name" value="RNI-like"/>
    <property type="match status" value="1"/>
</dbReference>
<dbReference type="Pfam" id="PF24758">
    <property type="entry name" value="LRR_At5g56370"/>
    <property type="match status" value="1"/>
</dbReference>
<protein>
    <recommendedName>
        <fullName evidence="1">F-box/LRR-repeat protein 15/At3g58940/PEG3-like LRR domain-containing protein</fullName>
    </recommendedName>
</protein>
<evidence type="ECO:0000313" key="3">
    <source>
        <dbReference type="Proteomes" id="UP000298652"/>
    </source>
</evidence>
<dbReference type="InterPro" id="IPR055302">
    <property type="entry name" value="F-box_dom-containing"/>
</dbReference>
<dbReference type="InterPro" id="IPR055411">
    <property type="entry name" value="LRR_FXL15/At3g58940/PEG3-like"/>
</dbReference>
<dbReference type="PANTHER" id="PTHR32141">
    <property type="match status" value="1"/>
</dbReference>
<dbReference type="SUPFAM" id="SSF81383">
    <property type="entry name" value="F-box domain"/>
    <property type="match status" value="1"/>
</dbReference>
<dbReference type="InterPro" id="IPR036047">
    <property type="entry name" value="F-box-like_dom_sf"/>
</dbReference>
<gene>
    <name evidence="2" type="ORF">SEVIR_2G015100v2</name>
</gene>
<reference evidence="2" key="1">
    <citation type="submission" date="2019-03" db="EMBL/GenBank/DDBJ databases">
        <title>WGS assembly of Setaria viridis.</title>
        <authorList>
            <person name="Huang P."/>
            <person name="Jenkins J."/>
            <person name="Grimwood J."/>
            <person name="Barry K."/>
            <person name="Healey A."/>
            <person name="Mamidi S."/>
            <person name="Sreedasyam A."/>
            <person name="Shu S."/>
            <person name="Feldman M."/>
            <person name="Wu J."/>
            <person name="Yu Y."/>
            <person name="Chen C."/>
            <person name="Johnson J."/>
            <person name="Rokhsar D."/>
            <person name="Baxter I."/>
            <person name="Schmutz J."/>
            <person name="Brutnell T."/>
            <person name="Kellogg E."/>
        </authorList>
    </citation>
    <scope>NUCLEOTIDE SEQUENCE [LARGE SCALE GENOMIC DNA]</scope>
</reference>
<sequence length="299" mass="33251">MAMDTRARRRRLEGEEEEDRLDRISVLPDGVLGEIVSLLPTEDGARTQILSSRWRPIWRSAPLNLDFHGRSILQGIRAVEISRILSSHPGPGRRFSIPRRAVKDCSATLEATLDAWLRSPGLNSLQELEFYLGFKQPRPPRRFASTLRVASFGGCVFPDGDDASALHLPVLKQLSLLDVTISESSPHFLLAACPVLQSLMLTGISGCSRIRIMSRTVRSIAIRVQYRWERAVKVQQLIIQDAPCLERLLLLGQGQVYYAPLRTPPPSKQIATRAGTLRYGHLSNLGAKIVCFGATPLGR</sequence>
<accession>A0A4V6DAN1</accession>
<dbReference type="EMBL" id="CM016553">
    <property type="protein sequence ID" value="TKW30136.1"/>
    <property type="molecule type" value="Genomic_DNA"/>
</dbReference>
<dbReference type="OMA" id="CSRIRIM"/>
<dbReference type="PANTHER" id="PTHR32141:SF168">
    <property type="entry name" value="OS12G0595200 PROTEIN"/>
    <property type="match status" value="1"/>
</dbReference>
<dbReference type="AlphaFoldDB" id="A0A4V6DAN1"/>
<name>A0A4V6DAN1_SETVI</name>
<keyword evidence="3" id="KW-1185">Reference proteome</keyword>
<proteinExistence type="predicted"/>
<evidence type="ECO:0000313" key="2">
    <source>
        <dbReference type="EMBL" id="TKW30136.1"/>
    </source>
</evidence>
<organism evidence="2 3">
    <name type="scientific">Setaria viridis</name>
    <name type="common">Green bristlegrass</name>
    <name type="synonym">Setaria italica subsp. viridis</name>
    <dbReference type="NCBI Taxonomy" id="4556"/>
    <lineage>
        <taxon>Eukaryota</taxon>
        <taxon>Viridiplantae</taxon>
        <taxon>Streptophyta</taxon>
        <taxon>Embryophyta</taxon>
        <taxon>Tracheophyta</taxon>
        <taxon>Spermatophyta</taxon>
        <taxon>Magnoliopsida</taxon>
        <taxon>Liliopsida</taxon>
        <taxon>Poales</taxon>
        <taxon>Poaceae</taxon>
        <taxon>PACMAD clade</taxon>
        <taxon>Panicoideae</taxon>
        <taxon>Panicodae</taxon>
        <taxon>Paniceae</taxon>
        <taxon>Cenchrinae</taxon>
        <taxon>Setaria</taxon>
    </lineage>
</organism>